<evidence type="ECO:0000259" key="6">
    <source>
        <dbReference type="PROSITE" id="PS50042"/>
    </source>
</evidence>
<feature type="domain" description="Cyclic nucleotide-binding" evidence="6">
    <location>
        <begin position="279"/>
        <end position="429"/>
    </location>
</feature>
<sequence length="1200" mass="133115">MEKKGNMESGKHFRFPSHHETARSHPTTRKNITKDEVIIELEQLVQHLQLERDILLTESRSQKRIITALKLTNSLLLKNSNDLINLTNHIQKASSEHKRLTDRVQLILEQDSEEDVMMRSLDDLITMKTTTSSSSAAAAAFRETIRLNKLHENSRTIENAESGTSSANSLKSLEQLKISSSTNSLDKPKEFQTPITATHSNGGQPSPAATAGSKHNKASDSISSLSIQQNPTPPVENLSQKQQFQQPQQHQLSKRVSITAAAGAQTLLSPIAILQGFPLFSSFPKTVVEKIYASTHEIRLQEGTVIAEKGEKAAEMYFITAGTVSVLVESKELSVMTQPMFFGEFGVCEYIISVQKNLIISQTIQFDSFIYYRWLIIFFFFKVFEFTRTGTAVAKTDCTLIVVTKQNLTKIISASSSAVQLVMAEYAENKEIWWKQQQDLTGQEHFGAEYANVIGRQDLKAMDIFANAPDSFIDKLSMSLKCLVYNAGKLIISINDEADAIYFVLSGLVEVVSSEGVVHAEIPSGSFFGEIGVLLNKKRTASIRAKVESRLFKLERHKLDQCAAECPIVKEKLREAAEERLSVEQFDLEVGERHLAKLGFFQDVQSPILVELSMLMKRKTWEAGNDIITCGEPGKSMFFLVAGEAVVVSEFGDIVDQISAPDGYFGEMTALGWTRILGAGAGACVGMGTGTRMVAVVVVGRIMARNKRAVSTSTVTSADTVTVGPLGLYNKLVATGRLQRDSHQMATVGHLQQLYTELTHGSFVAPAVTDVDYSDADPREARRVGVERLDEEVAVRSLLSLVARWRRPRADRPTPAAAAALPRVKGLYLHGDVGTGKTLAMDLFFDALAATELRRCRRVHFHAFMLDVHRRVQALRRTRHIAYDPIPPIAHELANDAVVLCLDELQVADIADAMLLRRLLAELYARGVVSVITSNRHPDLLYQNGIQRASFLPAIALLKLHNAVVALDSGKDYRMLAKDAPALGQVFFSPLGPHTDERIAALWRTLCRGNPSVPLSIPLLGRAIYLPETCGKAAKISFQLLCGNSMNPHSAADFLEIATQFDTLVLTDVPRMSMLQRNEARRFITLIDALYDNKVKLYMSSEVDAQLLLIGDNDDDFDPLEEEMELDGKKKNEKPIKKKEHELTDAERLLMDDLKLQHNEHLTSSIFTGAEEAFAFQRAVSRLVEMQGENWGKPAGDLHS</sequence>
<evidence type="ECO:0000256" key="2">
    <source>
        <dbReference type="ARBA" id="ARBA00022741"/>
    </source>
</evidence>
<evidence type="ECO:0000256" key="5">
    <source>
        <dbReference type="SAM" id="MobiDB-lite"/>
    </source>
</evidence>
<dbReference type="PROSITE" id="PS00888">
    <property type="entry name" value="CNMP_BINDING_1"/>
    <property type="match status" value="1"/>
</dbReference>
<dbReference type="InterPro" id="IPR027417">
    <property type="entry name" value="P-loop_NTPase"/>
</dbReference>
<dbReference type="InterPro" id="IPR018488">
    <property type="entry name" value="cNMP-bd_CS"/>
</dbReference>
<dbReference type="Pfam" id="PF03969">
    <property type="entry name" value="AFG1_ATPase"/>
    <property type="match status" value="1"/>
</dbReference>
<dbReference type="Proteomes" id="UP001211907">
    <property type="component" value="Unassembled WGS sequence"/>
</dbReference>
<keyword evidence="2" id="KW-0547">Nucleotide-binding</keyword>
<dbReference type="InterPro" id="IPR000595">
    <property type="entry name" value="cNMP-bd_dom"/>
</dbReference>
<gene>
    <name evidence="7" type="ORF">HK100_006544</name>
</gene>
<organism evidence="7 8">
    <name type="scientific">Physocladia obscura</name>
    <dbReference type="NCBI Taxonomy" id="109957"/>
    <lineage>
        <taxon>Eukaryota</taxon>
        <taxon>Fungi</taxon>
        <taxon>Fungi incertae sedis</taxon>
        <taxon>Chytridiomycota</taxon>
        <taxon>Chytridiomycota incertae sedis</taxon>
        <taxon>Chytridiomycetes</taxon>
        <taxon>Chytridiales</taxon>
        <taxon>Chytriomycetaceae</taxon>
        <taxon>Physocladia</taxon>
    </lineage>
</organism>
<protein>
    <recommendedName>
        <fullName evidence="6">Cyclic nucleotide-binding domain-containing protein</fullName>
    </recommendedName>
</protein>
<dbReference type="InterPro" id="IPR018490">
    <property type="entry name" value="cNMP-bd_dom_sf"/>
</dbReference>
<dbReference type="CDD" id="cd00038">
    <property type="entry name" value="CAP_ED"/>
    <property type="match status" value="3"/>
</dbReference>
<dbReference type="SUPFAM" id="SSF52540">
    <property type="entry name" value="P-loop containing nucleoside triphosphate hydrolases"/>
    <property type="match status" value="1"/>
</dbReference>
<accession>A0AAD5ST13</accession>
<keyword evidence="3" id="KW-0067">ATP-binding</keyword>
<feature type="compositionally biased region" description="Polar residues" evidence="5">
    <location>
        <begin position="193"/>
        <end position="204"/>
    </location>
</feature>
<dbReference type="GO" id="GO:0005524">
    <property type="term" value="F:ATP binding"/>
    <property type="evidence" value="ECO:0007669"/>
    <property type="project" value="UniProtKB-KW"/>
</dbReference>
<evidence type="ECO:0000256" key="3">
    <source>
        <dbReference type="ARBA" id="ARBA00022840"/>
    </source>
</evidence>
<feature type="compositionally biased region" description="Polar residues" evidence="5">
    <location>
        <begin position="219"/>
        <end position="230"/>
    </location>
</feature>
<dbReference type="GO" id="GO:0016887">
    <property type="term" value="F:ATP hydrolysis activity"/>
    <property type="evidence" value="ECO:0007669"/>
    <property type="project" value="InterPro"/>
</dbReference>
<feature type="region of interest" description="Disordered" evidence="5">
    <location>
        <begin position="180"/>
        <end position="250"/>
    </location>
</feature>
<feature type="compositionally biased region" description="Basic and acidic residues" evidence="5">
    <location>
        <begin position="1"/>
        <end position="23"/>
    </location>
</feature>
<dbReference type="EMBL" id="JADGJH010003034">
    <property type="protein sequence ID" value="KAJ3093568.1"/>
    <property type="molecule type" value="Genomic_DNA"/>
</dbReference>
<dbReference type="SMART" id="SM00100">
    <property type="entry name" value="cNMP"/>
    <property type="match status" value="3"/>
</dbReference>
<dbReference type="PROSITE" id="PS00889">
    <property type="entry name" value="CNMP_BINDING_2"/>
    <property type="match status" value="1"/>
</dbReference>
<comment type="caution">
    <text evidence="7">The sequence shown here is derived from an EMBL/GenBank/DDBJ whole genome shotgun (WGS) entry which is preliminary data.</text>
</comment>
<dbReference type="PANTHER" id="PTHR12169:SF6">
    <property type="entry name" value="AFG1-LIKE ATPASE"/>
    <property type="match status" value="1"/>
</dbReference>
<evidence type="ECO:0000256" key="4">
    <source>
        <dbReference type="SAM" id="Coils"/>
    </source>
</evidence>
<feature type="coiled-coil region" evidence="4">
    <location>
        <begin position="83"/>
        <end position="110"/>
    </location>
</feature>
<feature type="domain" description="Cyclic nucleotide-binding" evidence="6">
    <location>
        <begin position="600"/>
        <end position="671"/>
    </location>
</feature>
<dbReference type="PROSITE" id="PS50042">
    <property type="entry name" value="CNMP_BINDING_3"/>
    <property type="match status" value="3"/>
</dbReference>
<feature type="region of interest" description="Disordered" evidence="5">
    <location>
        <begin position="1"/>
        <end position="29"/>
    </location>
</feature>
<name>A0AAD5ST13_9FUNG</name>
<dbReference type="Gene3D" id="2.60.120.10">
    <property type="entry name" value="Jelly Rolls"/>
    <property type="match status" value="3"/>
</dbReference>
<feature type="compositionally biased region" description="Low complexity" evidence="5">
    <location>
        <begin position="240"/>
        <end position="250"/>
    </location>
</feature>
<evidence type="ECO:0000256" key="1">
    <source>
        <dbReference type="ARBA" id="ARBA00010322"/>
    </source>
</evidence>
<proteinExistence type="inferred from homology"/>
<dbReference type="InterPro" id="IPR014710">
    <property type="entry name" value="RmlC-like_jellyroll"/>
</dbReference>
<dbReference type="NCBIfam" id="NF040713">
    <property type="entry name" value="ZapE"/>
    <property type="match status" value="1"/>
</dbReference>
<comment type="similarity">
    <text evidence="1">Belongs to the AFG1 ATPase family.</text>
</comment>
<evidence type="ECO:0000313" key="7">
    <source>
        <dbReference type="EMBL" id="KAJ3093568.1"/>
    </source>
</evidence>
<dbReference type="GO" id="GO:0005739">
    <property type="term" value="C:mitochondrion"/>
    <property type="evidence" value="ECO:0007669"/>
    <property type="project" value="TreeGrafter"/>
</dbReference>
<dbReference type="Pfam" id="PF00027">
    <property type="entry name" value="cNMP_binding"/>
    <property type="match status" value="1"/>
</dbReference>
<keyword evidence="8" id="KW-1185">Reference proteome</keyword>
<keyword evidence="4" id="KW-0175">Coiled coil</keyword>
<dbReference type="SUPFAM" id="SSF51206">
    <property type="entry name" value="cAMP-binding domain-like"/>
    <property type="match status" value="3"/>
</dbReference>
<dbReference type="InterPro" id="IPR005654">
    <property type="entry name" value="ATPase_AFG1-like"/>
</dbReference>
<dbReference type="Gene3D" id="3.40.50.300">
    <property type="entry name" value="P-loop containing nucleotide triphosphate hydrolases"/>
    <property type="match status" value="1"/>
</dbReference>
<dbReference type="AlphaFoldDB" id="A0AAD5ST13"/>
<reference evidence="7" key="1">
    <citation type="submission" date="2020-05" db="EMBL/GenBank/DDBJ databases">
        <title>Phylogenomic resolution of chytrid fungi.</title>
        <authorList>
            <person name="Stajich J.E."/>
            <person name="Amses K."/>
            <person name="Simmons R."/>
            <person name="Seto K."/>
            <person name="Myers J."/>
            <person name="Bonds A."/>
            <person name="Quandt C.A."/>
            <person name="Barry K."/>
            <person name="Liu P."/>
            <person name="Grigoriev I."/>
            <person name="Longcore J.E."/>
            <person name="James T.Y."/>
        </authorList>
    </citation>
    <scope>NUCLEOTIDE SEQUENCE</scope>
    <source>
        <strain evidence="7">JEL0513</strain>
    </source>
</reference>
<feature type="domain" description="Cyclic nucleotide-binding" evidence="6">
    <location>
        <begin position="464"/>
        <end position="580"/>
    </location>
</feature>
<evidence type="ECO:0000313" key="8">
    <source>
        <dbReference type="Proteomes" id="UP001211907"/>
    </source>
</evidence>
<dbReference type="PANTHER" id="PTHR12169">
    <property type="entry name" value="ATPASE N2B"/>
    <property type="match status" value="1"/>
</dbReference>